<evidence type="ECO:0000313" key="3">
    <source>
        <dbReference type="Proteomes" id="UP000187735"/>
    </source>
</evidence>
<gene>
    <name evidence="2" type="ORF">Fuma_02739</name>
</gene>
<name>A0A1P8WGF3_9PLAN</name>
<dbReference type="EMBL" id="CP017641">
    <property type="protein sequence ID" value="APZ93123.1"/>
    <property type="molecule type" value="Genomic_DNA"/>
</dbReference>
<dbReference type="AlphaFoldDB" id="A0A1P8WGF3"/>
<keyword evidence="3" id="KW-1185">Reference proteome</keyword>
<feature type="compositionally biased region" description="Basic and acidic residues" evidence="1">
    <location>
        <begin position="438"/>
        <end position="450"/>
    </location>
</feature>
<dbReference type="RefSeq" id="WP_077024641.1">
    <property type="nucleotide sequence ID" value="NZ_CP017641.1"/>
</dbReference>
<evidence type="ECO:0008006" key="4">
    <source>
        <dbReference type="Google" id="ProtNLM"/>
    </source>
</evidence>
<accession>A0A1P8WGF3</accession>
<evidence type="ECO:0000313" key="2">
    <source>
        <dbReference type="EMBL" id="APZ93123.1"/>
    </source>
</evidence>
<dbReference type="KEGG" id="fmr:Fuma_02739"/>
<protein>
    <recommendedName>
        <fullName evidence="4">OstA-like protein</fullName>
    </recommendedName>
</protein>
<reference evidence="2 3" key="1">
    <citation type="journal article" date="2016" name="Front. Microbiol.">
        <title>Fuerstia marisgermanicae gen. nov., sp. nov., an Unusual Member of the Phylum Planctomycetes from the German Wadden Sea.</title>
        <authorList>
            <person name="Kohn T."/>
            <person name="Heuer A."/>
            <person name="Jogler M."/>
            <person name="Vollmers J."/>
            <person name="Boedeker C."/>
            <person name="Bunk B."/>
            <person name="Rast P."/>
            <person name="Borchert D."/>
            <person name="Glockner I."/>
            <person name="Freese H.M."/>
            <person name="Klenk H.P."/>
            <person name="Overmann J."/>
            <person name="Kaster A.K."/>
            <person name="Rohde M."/>
            <person name="Wiegand S."/>
            <person name="Jogler C."/>
        </authorList>
    </citation>
    <scope>NUCLEOTIDE SEQUENCE [LARGE SCALE GENOMIC DNA]</scope>
    <source>
        <strain evidence="2 3">NH11</strain>
    </source>
</reference>
<dbReference type="OrthoDB" id="208320at2"/>
<dbReference type="Proteomes" id="UP000187735">
    <property type="component" value="Chromosome"/>
</dbReference>
<proteinExistence type="predicted"/>
<organism evidence="2 3">
    <name type="scientific">Fuerstiella marisgermanici</name>
    <dbReference type="NCBI Taxonomy" id="1891926"/>
    <lineage>
        <taxon>Bacteria</taxon>
        <taxon>Pseudomonadati</taxon>
        <taxon>Planctomycetota</taxon>
        <taxon>Planctomycetia</taxon>
        <taxon>Planctomycetales</taxon>
        <taxon>Planctomycetaceae</taxon>
        <taxon>Fuerstiella</taxon>
    </lineage>
</organism>
<feature type="region of interest" description="Disordered" evidence="1">
    <location>
        <begin position="434"/>
        <end position="455"/>
    </location>
</feature>
<sequence>MSIYNSQRRFFLSAAVAVGFAGLYLLFRAATAPYLEVERERMEVVASPVEMESISADARDEATKYFPAHSWVAESGKHFRDAGRYLFCKDFELSDDRHSVVVRPVAILWRADKDDVPLTIVADKARLTSDTRFSVEGGGLGRITGGALSGNVQIRGPRGLEIKGGTFQLHEKPMHLSTGEQVSFRFDGHHGFATSGVDIYMNGTSTDIETLSDLSKIHLLGRVRCNLVLRGRRPSDATQELHINAARGFVFDVPMKTGTFSGRSITGGSSSSGTDAQKRPLVRTEEVWVKRIGPDGAVDELICPELMLKFRNEYDSHTGEAIADTLTLEHLQAWGPRVEIYSPERQLQILANDVRYSVDNRQIDIRNRNNDGGNKQKYVILQQGSTAKANAKSTKPTGTAKLVVPHLRMLHTHDGDVQRIECNGAGILRGTRVAANTTDKDGGKDGKVPDADDQPTEFGARWGESLTLQISPDQITQDLILKGGATVAEINRKVSLTAVTIAMKLFSDAKAPVVAIPIVAGSEAKKEKPTDQPFMQSLRPERLTATGNVVIKSPEGEGRLRQQMEMKFKDVTPSGEVQTVSATEVIQESAASKDKAPTADKFSFVSDSAAAVVRLDSSRKSRGIPPYTVWLNGEVEVVRKSGESKNDFTATGNQLRVESTTPHDRTLRLFGDPARVVRETGNMQGARIELDLDENDGHAEIPSSGSIRFVTSKGFDGSDLPEPTPIVIYWSDRATFKKRSADFLGKTRVVMSDGKTQDVELQCMGLTVHFSKDVSLGPEEDGAFAAVVSSTSNAKEEENPIERIECHNKVEVNVDDYEGGSVVGRHKALFADLKVNLQTGDFHALGWGYLQSVSPDKDGSLQGSSPAAARANTPSQTRDTAFVFLKAEFVGSISGNIDRREATLSDHVVALMSPVRRVDEQPNLEAIPTEELPERAGILRGDTITFGAIWGKGDRATSFSMDCRKNASLESRSLAASADVITYDHSKEQFIIRADGQNKVDVNHRTGRAGRFNRVSGSRFEYYRQTDHLEADKIGGLNLTQ</sequence>
<evidence type="ECO:0000256" key="1">
    <source>
        <dbReference type="SAM" id="MobiDB-lite"/>
    </source>
</evidence>